<keyword evidence="2" id="KW-0521">NADP</keyword>
<dbReference type="Gene3D" id="3.40.50.720">
    <property type="entry name" value="NAD(P)-binding Rossmann-like Domain"/>
    <property type="match status" value="1"/>
</dbReference>
<evidence type="ECO:0000256" key="1">
    <source>
        <dbReference type="ARBA" id="ARBA00006484"/>
    </source>
</evidence>
<dbReference type="CDD" id="cd05233">
    <property type="entry name" value="SDR_c"/>
    <property type="match status" value="1"/>
</dbReference>
<dbReference type="InterPro" id="IPR036291">
    <property type="entry name" value="NAD(P)-bd_dom_sf"/>
</dbReference>
<dbReference type="InterPro" id="IPR002347">
    <property type="entry name" value="SDR_fam"/>
</dbReference>
<dbReference type="SUPFAM" id="SSF51735">
    <property type="entry name" value="NAD(P)-binding Rossmann-fold domains"/>
    <property type="match status" value="1"/>
</dbReference>
<dbReference type="Proteomes" id="UP000053095">
    <property type="component" value="Unassembled WGS sequence"/>
</dbReference>
<dbReference type="GO" id="GO:0016491">
    <property type="term" value="F:oxidoreductase activity"/>
    <property type="evidence" value="ECO:0007669"/>
    <property type="project" value="UniProtKB-KW"/>
</dbReference>
<dbReference type="PRINTS" id="PR00081">
    <property type="entry name" value="GDHRDH"/>
</dbReference>
<organism evidence="4 5">
    <name type="scientific">Talaromyces pinophilus</name>
    <name type="common">Penicillium pinophilum</name>
    <dbReference type="NCBI Taxonomy" id="128442"/>
    <lineage>
        <taxon>Eukaryota</taxon>
        <taxon>Fungi</taxon>
        <taxon>Dikarya</taxon>
        <taxon>Ascomycota</taxon>
        <taxon>Pezizomycotina</taxon>
        <taxon>Eurotiomycetes</taxon>
        <taxon>Eurotiomycetidae</taxon>
        <taxon>Eurotiales</taxon>
        <taxon>Trichocomaceae</taxon>
        <taxon>Talaromyces</taxon>
        <taxon>Talaromyces sect. Talaromyces</taxon>
    </lineage>
</organism>
<dbReference type="Pfam" id="PF00106">
    <property type="entry name" value="adh_short"/>
    <property type="match status" value="1"/>
</dbReference>
<accession>A0A6V8GZP7</accession>
<dbReference type="EMBL" id="DF933811">
    <property type="protein sequence ID" value="GAM34511.1"/>
    <property type="molecule type" value="Genomic_DNA"/>
</dbReference>
<reference evidence="5" key="1">
    <citation type="journal article" date="2015" name="Genome Announc.">
        <title>Draft genome sequence of Talaromyces cellulolyticus strain Y-94, a source of lignocellulosic biomass-degrading enzymes.</title>
        <authorList>
            <person name="Fujii T."/>
            <person name="Koike H."/>
            <person name="Sawayama S."/>
            <person name="Yano S."/>
            <person name="Inoue H."/>
        </authorList>
    </citation>
    <scope>NUCLEOTIDE SEQUENCE [LARGE SCALE GENOMIC DNA]</scope>
    <source>
        <strain evidence="5">Y-94</strain>
    </source>
</reference>
<evidence type="ECO:0000313" key="4">
    <source>
        <dbReference type="EMBL" id="GAM34511.1"/>
    </source>
</evidence>
<sequence length="321" mass="34704">MCSHTNPNVVGVNCNQEYLRTKLQVSLLPHAQTTIASYVSFTKTWHNKPYPAIDPRRPELQATGKFVVVTGGGTGIGKAIAIAFAQAGAKTIAILGRRLGRLEEAALEIKQNASDGNTRVLVESVDISKRADLDAAVASLSKKAGGANIDILVSNAGISTDYGQVVGYDEAEFRRGLEIIVIGAFNTIQSFSPQLAANAHIFNISSGMAHIKPIPGFSVNSTAKATVIKMFDYLQEENPTWHINQVQPGVIATEQNAKFGVTSQDEPELVSHFLTWLASPDADFLKGKFVWANWDVNELEAQSDEIKNSLLLRVILNGATM</sequence>
<comment type="caution">
    <text evidence="4">The sequence shown here is derived from an EMBL/GenBank/DDBJ whole genome shotgun (WGS) entry which is preliminary data.</text>
</comment>
<gene>
    <name evidence="4" type="ORF">TCE0_015r02144</name>
</gene>
<evidence type="ECO:0000313" key="5">
    <source>
        <dbReference type="Proteomes" id="UP000053095"/>
    </source>
</evidence>
<dbReference type="PANTHER" id="PTHR43391:SF14">
    <property type="entry name" value="DEHYDROGENASE_REDUCTASE SDR FAMILY PROTEIN 7-LIKE"/>
    <property type="match status" value="1"/>
</dbReference>
<comment type="similarity">
    <text evidence="1">Belongs to the short-chain dehydrogenases/reductases (SDR) family.</text>
</comment>
<dbReference type="PANTHER" id="PTHR43391">
    <property type="entry name" value="RETINOL DEHYDROGENASE-RELATED"/>
    <property type="match status" value="1"/>
</dbReference>
<dbReference type="AlphaFoldDB" id="A0A6V8GZP7"/>
<proteinExistence type="inferred from homology"/>
<keyword evidence="3" id="KW-0560">Oxidoreductase</keyword>
<evidence type="ECO:0000256" key="3">
    <source>
        <dbReference type="ARBA" id="ARBA00023002"/>
    </source>
</evidence>
<keyword evidence="5" id="KW-1185">Reference proteome</keyword>
<protein>
    <submittedName>
        <fullName evidence="4">Uncharacterized protein</fullName>
    </submittedName>
</protein>
<evidence type="ECO:0000256" key="2">
    <source>
        <dbReference type="ARBA" id="ARBA00022857"/>
    </source>
</evidence>
<name>A0A6V8GZP7_TALPI</name>